<dbReference type="PANTHER" id="PTHR31342:SF39">
    <property type="entry name" value="HYDROXYPROLINE-RICH GLYCOPROTEIN FAMILY PROTEIN"/>
    <property type="match status" value="1"/>
</dbReference>
<feature type="compositionally biased region" description="Pro residues" evidence="3">
    <location>
        <begin position="378"/>
        <end position="395"/>
    </location>
</feature>
<feature type="region of interest" description="Disordered" evidence="3">
    <location>
        <begin position="473"/>
        <end position="492"/>
    </location>
</feature>
<evidence type="ECO:0000313" key="4">
    <source>
        <dbReference type="EMBL" id="CAA7020794.1"/>
    </source>
</evidence>
<feature type="region of interest" description="Disordered" evidence="3">
    <location>
        <begin position="346"/>
        <end position="455"/>
    </location>
</feature>
<gene>
    <name evidence="4" type="ORF">MERR_LOCUS8029</name>
</gene>
<feature type="compositionally biased region" description="Pro residues" evidence="3">
    <location>
        <begin position="352"/>
        <end position="370"/>
    </location>
</feature>
<feature type="compositionally biased region" description="Polar residues" evidence="3">
    <location>
        <begin position="221"/>
        <end position="232"/>
    </location>
</feature>
<evidence type="ECO:0000313" key="5">
    <source>
        <dbReference type="Proteomes" id="UP000467841"/>
    </source>
</evidence>
<dbReference type="PANTHER" id="PTHR31342">
    <property type="entry name" value="PROTEIN CHUP1, CHLOROPLASTIC"/>
    <property type="match status" value="1"/>
</dbReference>
<name>A0A6D2I3M4_9BRAS</name>
<sequence>MSVKTCKVDEPVKWQASLRSGNKTKQDVKSPLVSPSSSTKASRSPLVSQKTTRHVASSAEDIKNSHREEAKICDSSKWTGNFILTIELRRKIITFRSIIDLPPLSYLSITNMVMRTMKDLNKLCPEIVENSQTLDIRREDIDKLLDRFYKALKSIGDSWIEDHEWIIKSKSYNSSGRKNLSDRLVDKVLAALDGLIKGLNERLNTTEINNDDLKKRKVTSPPKSKLTSSNRSESFKKQPITPRTVLKQPSKGRDIAISVSNIPRNTRMQTLVKLSPIDVKRISIQSTCHKEPQSKNVDESVKQKIKSEKERIEKMEIAKEVEQDSVKKIEIDDKNCSKVLEKSKVVPESLAPTPPPPGNAALPQPQPPPMAAVKGPAVSPPPHPGNASLPPPQPQPQQMAAGKGPGGPPPPPMAGGRGPGGPPPPPMGGGRGPGAPPPPPLGLGAKKSNGKLKRSTQLGSLYKFVKAIIEGKDPEARPRGGGGGGIKAGKASGKQGMADTLAEIEKKSPYFQKIEADVQMYKKAINELKTEITRFGSKDMAELQRFHRYVESVLEKLTDETKIRKEIETLDQIKDEEEKNFKRHNIPFDFKILVQIKELVVDISSGCMELALKEKRAEKSASQTEGSREAKPSVIKNKTVKLAKMLWRAFQFAFKVYTFAGGHDDRADRLTRELADEIKLILKNHSL</sequence>
<organism evidence="4 5">
    <name type="scientific">Microthlaspi erraticum</name>
    <dbReference type="NCBI Taxonomy" id="1685480"/>
    <lineage>
        <taxon>Eukaryota</taxon>
        <taxon>Viridiplantae</taxon>
        <taxon>Streptophyta</taxon>
        <taxon>Embryophyta</taxon>
        <taxon>Tracheophyta</taxon>
        <taxon>Spermatophyta</taxon>
        <taxon>Magnoliopsida</taxon>
        <taxon>eudicotyledons</taxon>
        <taxon>Gunneridae</taxon>
        <taxon>Pentapetalae</taxon>
        <taxon>rosids</taxon>
        <taxon>malvids</taxon>
        <taxon>Brassicales</taxon>
        <taxon>Brassicaceae</taxon>
        <taxon>Coluteocarpeae</taxon>
        <taxon>Microthlaspi</taxon>
    </lineage>
</organism>
<evidence type="ECO:0000256" key="3">
    <source>
        <dbReference type="SAM" id="MobiDB-lite"/>
    </source>
</evidence>
<dbReference type="OrthoDB" id="2020598at2759"/>
<feature type="region of interest" description="Disordered" evidence="3">
    <location>
        <begin position="17"/>
        <end position="62"/>
    </location>
</feature>
<keyword evidence="5" id="KW-1185">Reference proteome</keyword>
<evidence type="ECO:0008006" key="6">
    <source>
        <dbReference type="Google" id="ProtNLM"/>
    </source>
</evidence>
<comment type="caution">
    <text evidence="4">The sequence shown here is derived from an EMBL/GenBank/DDBJ whole genome shotgun (WGS) entry which is preliminary data.</text>
</comment>
<dbReference type="InterPro" id="IPR040265">
    <property type="entry name" value="CHUP1/IPGA1-like"/>
</dbReference>
<evidence type="ECO:0000256" key="2">
    <source>
        <dbReference type="SAM" id="Coils"/>
    </source>
</evidence>
<evidence type="ECO:0000256" key="1">
    <source>
        <dbReference type="ARBA" id="ARBA00023054"/>
    </source>
</evidence>
<dbReference type="Proteomes" id="UP000467841">
    <property type="component" value="Unassembled WGS sequence"/>
</dbReference>
<protein>
    <recommendedName>
        <fullName evidence="6">Hydroxyproline-rich glycoprotein family protein</fullName>
    </recommendedName>
</protein>
<proteinExistence type="predicted"/>
<feature type="coiled-coil region" evidence="2">
    <location>
        <begin position="298"/>
        <end position="325"/>
    </location>
</feature>
<keyword evidence="1 2" id="KW-0175">Coiled coil</keyword>
<feature type="compositionally biased region" description="Low complexity" evidence="3">
    <location>
        <begin position="34"/>
        <end position="44"/>
    </location>
</feature>
<feature type="region of interest" description="Disordered" evidence="3">
    <location>
        <begin position="213"/>
        <end position="242"/>
    </location>
</feature>
<accession>A0A6D2I3M4</accession>
<dbReference type="AlphaFoldDB" id="A0A6D2I3M4"/>
<dbReference type="EMBL" id="CACVBM020000555">
    <property type="protein sequence ID" value="CAA7020794.1"/>
    <property type="molecule type" value="Genomic_DNA"/>
</dbReference>
<reference evidence="4" key="1">
    <citation type="submission" date="2020-01" db="EMBL/GenBank/DDBJ databases">
        <authorList>
            <person name="Mishra B."/>
        </authorList>
    </citation>
    <scope>NUCLEOTIDE SEQUENCE [LARGE SCALE GENOMIC DNA]</scope>
</reference>